<proteinExistence type="predicted"/>
<dbReference type="NCBIfam" id="TIGR02243">
    <property type="entry name" value="putative baseplate assembly protein"/>
    <property type="match status" value="1"/>
</dbReference>
<dbReference type="InterPro" id="IPR011749">
    <property type="entry name" value="CHP02243"/>
</dbReference>
<keyword evidence="2" id="KW-1185">Reference proteome</keyword>
<gene>
    <name evidence="1" type="ORF">H6H03_28400</name>
</gene>
<protein>
    <submittedName>
        <fullName evidence="1">Baseplate assembly protein</fullName>
    </submittedName>
</protein>
<reference evidence="1 2" key="1">
    <citation type="journal article" date="2020" name="ISME J.">
        <title>Comparative genomics reveals insights into cyanobacterial evolution and habitat adaptation.</title>
        <authorList>
            <person name="Chen M.Y."/>
            <person name="Teng W.K."/>
            <person name="Zhao L."/>
            <person name="Hu C.X."/>
            <person name="Zhou Y.K."/>
            <person name="Han B.P."/>
            <person name="Song L.R."/>
            <person name="Shu W.S."/>
        </authorList>
    </citation>
    <scope>NUCLEOTIDE SEQUENCE [LARGE SCALE GENOMIC DNA]</scope>
    <source>
        <strain evidence="1 2">FACHB-159</strain>
    </source>
</reference>
<evidence type="ECO:0000313" key="2">
    <source>
        <dbReference type="Proteomes" id="UP000637383"/>
    </source>
</evidence>
<comment type="caution">
    <text evidence="1">The sequence shown here is derived from an EMBL/GenBank/DDBJ whole genome shotgun (WGS) entry which is preliminary data.</text>
</comment>
<accession>A0ABR8KFV5</accession>
<dbReference type="RefSeq" id="WP_190958335.1">
    <property type="nucleotide sequence ID" value="NZ_JACJTU010000037.1"/>
</dbReference>
<evidence type="ECO:0000313" key="1">
    <source>
        <dbReference type="EMBL" id="MBD2737763.1"/>
    </source>
</evidence>
<name>A0ABR8KFV5_9NOSO</name>
<sequence length="733" mass="82708">MEFDFLPKLPSSNLDDRTFDELVEECILRIPRYCPEWTDHNISDPGITLIELFAWLTDQMLLRFNRVPRKNYVAFLELLGIRLQSPAPAQTDLTFYLSTDLDETYTIPAGVEVATERTETTEAIVFTTDRALLIGKPSLRNFLTSQTLEDHPQTLRDRFTSQWTRQSNGNWEGREQLLFEEQPKPGNCFYLVLDPEEPLEGNVLRITFKGAAATSTGINPNRPPRRWEAWDGEVWQPVLLQETDDETRGFSFYEIAQQGRNPSQGADVVLHLPQNWPTTNFNTYRGRWLRCVFTTPDNNQPGYTYSPRIIGLSVGTIGGTVSASHNIIIRNERLGISNGKPGQTFQLQTAPILERQEDEYILVTPPNGLPQKWQEVRDFADSSLNDPHYTIDSLTGKIQFGPLIREPDSLKRHTQIRSRIQQPTREDWQTYNNINSETSLENQYGAVPPPGSEIKIVAYRLGGGRKGNVQSGTLRFLRTAIPYVTRVTNHRAAHNGTDAETLEQAVLRAPQILRTRDRAVTVEDFETLTLQASTGAIARVRCLPPDSSRAAGTVRLLVVPDANTDAIVQGVGIAPEQLVLEDALKQKILRYLDDRRLLGVQVQLSEPEYTGVSVRAQVALEAAYNHPNAQQEILFNLRIALYRYLNPITGGPEGKGWPFGRPVYPSDIIALLQQTPGVRYLGPVLLFPIHKQGQTWIRQKESQSYIDPGLQGLICSWADNKLRSGHDITLLTP</sequence>
<dbReference type="Proteomes" id="UP000637383">
    <property type="component" value="Unassembled WGS sequence"/>
</dbReference>
<organism evidence="1 2">
    <name type="scientific">Nostoc paludosum FACHB-159</name>
    <dbReference type="NCBI Taxonomy" id="2692908"/>
    <lineage>
        <taxon>Bacteria</taxon>
        <taxon>Bacillati</taxon>
        <taxon>Cyanobacteriota</taxon>
        <taxon>Cyanophyceae</taxon>
        <taxon>Nostocales</taxon>
        <taxon>Nostocaceae</taxon>
        <taxon>Nostoc</taxon>
    </lineage>
</organism>
<dbReference type="EMBL" id="JACJTU010000037">
    <property type="protein sequence ID" value="MBD2737763.1"/>
    <property type="molecule type" value="Genomic_DNA"/>
</dbReference>